<reference evidence="1" key="1">
    <citation type="journal article" date="2013" name="J. Plant Res.">
        <title>Effect of fungi and light on seed germination of three Opuntia species from semiarid lands of central Mexico.</title>
        <authorList>
            <person name="Delgado-Sanchez P."/>
            <person name="Jimenez-Bremont J.F."/>
            <person name="Guerrero-Gonzalez Mde L."/>
            <person name="Flores J."/>
        </authorList>
    </citation>
    <scope>NUCLEOTIDE SEQUENCE</scope>
    <source>
        <tissue evidence="1">Cladode</tissue>
    </source>
</reference>
<evidence type="ECO:0000313" key="1">
    <source>
        <dbReference type="EMBL" id="MBA4616511.1"/>
    </source>
</evidence>
<sequence length="101" mass="11775">MLTEVYVRVHEWHSKHTKNSLLAKTAQCLRSLRINLQTIEKEISTIFTQEIAFTKHIKRQPEYSMGNLEDGLAPRNLEDDSVGHMVEYLEGEESTDFRRQG</sequence>
<reference evidence="1" key="2">
    <citation type="submission" date="2020-07" db="EMBL/GenBank/DDBJ databases">
        <authorList>
            <person name="Vera ALvarez R."/>
            <person name="Arias-Moreno D.M."/>
            <person name="Jimenez-Jacinto V."/>
            <person name="Jimenez-Bremont J.F."/>
            <person name="Swaminathan K."/>
            <person name="Moose S.P."/>
            <person name="Guerrero-Gonzalez M.L."/>
            <person name="Marino-Ramirez L."/>
            <person name="Landsman D."/>
            <person name="Rodriguez-Kessler M."/>
            <person name="Delgado-Sanchez P."/>
        </authorList>
    </citation>
    <scope>NUCLEOTIDE SEQUENCE</scope>
    <source>
        <tissue evidence="1">Cladode</tissue>
    </source>
</reference>
<dbReference type="EMBL" id="GISG01011792">
    <property type="protein sequence ID" value="MBA4616511.1"/>
    <property type="molecule type" value="Transcribed_RNA"/>
</dbReference>
<accession>A0A7C8YEY3</accession>
<dbReference type="AlphaFoldDB" id="A0A7C8YEY3"/>
<name>A0A7C8YEY3_OPUST</name>
<organism evidence="1">
    <name type="scientific">Opuntia streptacantha</name>
    <name type="common">Prickly pear cactus</name>
    <name type="synonym">Opuntia cardona</name>
    <dbReference type="NCBI Taxonomy" id="393608"/>
    <lineage>
        <taxon>Eukaryota</taxon>
        <taxon>Viridiplantae</taxon>
        <taxon>Streptophyta</taxon>
        <taxon>Embryophyta</taxon>
        <taxon>Tracheophyta</taxon>
        <taxon>Spermatophyta</taxon>
        <taxon>Magnoliopsida</taxon>
        <taxon>eudicotyledons</taxon>
        <taxon>Gunneridae</taxon>
        <taxon>Pentapetalae</taxon>
        <taxon>Caryophyllales</taxon>
        <taxon>Cactineae</taxon>
        <taxon>Cactaceae</taxon>
        <taxon>Opuntioideae</taxon>
        <taxon>Opuntia</taxon>
    </lineage>
</organism>
<protein>
    <submittedName>
        <fullName evidence="1">Uncharacterized protein</fullName>
    </submittedName>
</protein>
<proteinExistence type="predicted"/>